<dbReference type="PROSITE" id="PS00456">
    <property type="entry name" value="NA_SOLUT_SYMP_1"/>
    <property type="match status" value="1"/>
</dbReference>
<keyword evidence="4" id="KW-1003">Cell membrane</keyword>
<keyword evidence="10 16" id="KW-0472">Membrane</keyword>
<accession>A0A562QBD8</accession>
<evidence type="ECO:0000256" key="11">
    <source>
        <dbReference type="ARBA" id="ARBA00023201"/>
    </source>
</evidence>
<dbReference type="PANTHER" id="PTHR48086">
    <property type="entry name" value="SODIUM/PROLINE SYMPORTER-RELATED"/>
    <property type="match status" value="1"/>
</dbReference>
<dbReference type="GO" id="GO:0031402">
    <property type="term" value="F:sodium ion binding"/>
    <property type="evidence" value="ECO:0007669"/>
    <property type="project" value="UniProtKB-UniRule"/>
</dbReference>
<evidence type="ECO:0000313" key="18">
    <source>
        <dbReference type="Proteomes" id="UP000316905"/>
    </source>
</evidence>
<dbReference type="PANTHER" id="PTHR48086:SF3">
    <property type="entry name" value="SODIUM_PROLINE SYMPORTER"/>
    <property type="match status" value="1"/>
</dbReference>
<evidence type="ECO:0000256" key="1">
    <source>
        <dbReference type="ARBA" id="ARBA00004651"/>
    </source>
</evidence>
<gene>
    <name evidence="17" type="ORF">IQ22_02550</name>
</gene>
<dbReference type="InterPro" id="IPR011851">
    <property type="entry name" value="Na/Pro_symporter"/>
</dbReference>
<evidence type="ECO:0000256" key="12">
    <source>
        <dbReference type="ARBA" id="ARBA00033708"/>
    </source>
</evidence>
<dbReference type="Proteomes" id="UP000316905">
    <property type="component" value="Unassembled WGS sequence"/>
</dbReference>
<feature type="transmembrane region" description="Helical" evidence="16">
    <location>
        <begin position="371"/>
        <end position="391"/>
    </location>
</feature>
<dbReference type="GO" id="GO:0015193">
    <property type="term" value="F:L-proline transmembrane transporter activity"/>
    <property type="evidence" value="ECO:0007669"/>
    <property type="project" value="TreeGrafter"/>
</dbReference>
<name>A0A562QBD8_9PSED</name>
<proteinExistence type="inferred from homology"/>
<comment type="catalytic activity">
    <reaction evidence="12">
        <text>L-proline(in) + Na(+)(in) = L-proline(out) + Na(+)(out)</text>
        <dbReference type="Rhea" id="RHEA:28967"/>
        <dbReference type="ChEBI" id="CHEBI:29101"/>
        <dbReference type="ChEBI" id="CHEBI:60039"/>
    </reaction>
</comment>
<evidence type="ECO:0000256" key="9">
    <source>
        <dbReference type="ARBA" id="ARBA00023065"/>
    </source>
</evidence>
<evidence type="ECO:0000313" key="17">
    <source>
        <dbReference type="EMBL" id="TWI53336.1"/>
    </source>
</evidence>
<evidence type="ECO:0000256" key="7">
    <source>
        <dbReference type="ARBA" id="ARBA00022989"/>
    </source>
</evidence>
<evidence type="ECO:0000256" key="15">
    <source>
        <dbReference type="RuleBase" id="RU362091"/>
    </source>
</evidence>
<keyword evidence="6 16" id="KW-0769">Symport</keyword>
<comment type="subcellular location">
    <subcellularLocation>
        <location evidence="16">Cell inner membrane</location>
        <topology evidence="16">Multi-pass membrane protein</topology>
    </subcellularLocation>
    <subcellularLocation>
        <location evidence="1">Cell membrane</location>
        <topology evidence="1">Multi-pass membrane protein</topology>
    </subcellularLocation>
</comment>
<keyword evidence="18" id="KW-1185">Reference proteome</keyword>
<dbReference type="InterPro" id="IPR001734">
    <property type="entry name" value="Na/solute_symporter"/>
</dbReference>
<evidence type="ECO:0000256" key="2">
    <source>
        <dbReference type="ARBA" id="ARBA00006434"/>
    </source>
</evidence>
<comment type="similarity">
    <text evidence="2 15">Belongs to the sodium:solute symporter (SSF) (TC 2.A.21) family.</text>
</comment>
<organism evidence="17 18">
    <name type="scientific">Pseudomonas duriflava</name>
    <dbReference type="NCBI Taxonomy" id="459528"/>
    <lineage>
        <taxon>Bacteria</taxon>
        <taxon>Pseudomonadati</taxon>
        <taxon>Pseudomonadota</taxon>
        <taxon>Gammaproteobacteria</taxon>
        <taxon>Pseudomonadales</taxon>
        <taxon>Pseudomonadaceae</taxon>
        <taxon>Pseudomonas</taxon>
    </lineage>
</organism>
<feature type="transmembrane region" description="Helical" evidence="16">
    <location>
        <begin position="59"/>
        <end position="88"/>
    </location>
</feature>
<dbReference type="InterPro" id="IPR018212">
    <property type="entry name" value="Na/solute_symporter_CS"/>
</dbReference>
<feature type="transmembrane region" description="Helical" evidence="16">
    <location>
        <begin position="429"/>
        <end position="449"/>
    </location>
</feature>
<comment type="function">
    <text evidence="16">Catalyzes the sodium-dependent uptake of extracellular L-proline.</text>
</comment>
<dbReference type="FunFam" id="1.20.1730.10:FF:000002">
    <property type="entry name" value="Sodium/proline symporter"/>
    <property type="match status" value="1"/>
</dbReference>
<keyword evidence="11 16" id="KW-0739">Sodium transport</keyword>
<evidence type="ECO:0000256" key="5">
    <source>
        <dbReference type="ARBA" id="ARBA00022692"/>
    </source>
</evidence>
<dbReference type="OrthoDB" id="9789704at2"/>
<sequence length="494" mass="53747">MSVNTPTLITFLIYIAAMVLIGFLAWRSTKNFDDYILGGRSLGSFVTALSAGASDMSGWLLMGLPGAIFIAGISESWIAIGLVIGAWLNWLFVAGRLRVHTEHNNNALTLPDYFTHRFEDHSRVLRVFSALIILVFFTIYCASGVVAGARLFESTFGLSYETALWAGAAATIAYTFIGGFLAVSWTDTVQATLMIFALILAPIMVLLSTGGFEPTFAAIENIDPTHFDMFKGATFVGVISLMAWGLGYFGQPHILARFMAADSVKSMRAARRIGMTWMVLCLAGAVGVGFFGIAYFAAHPEQASAVSENPERIFIELTKYLFNPWIAGVLLSAILAAVMSTLSCQLIVCSSALTEDFYKAFLRKNASQKELVWVGRAMVLLIAVIAILIASNPENRVLGLVSYAWAGFGAAFGPVVLFSLLWKGTTRNGALAGMVIGAVTVVFWKQMGWLGLYEIIPGFLFASIAIVLFSRFGQAPSRAMIERFDTAEREYRDA</sequence>
<keyword evidence="16" id="KW-0029">Amino-acid transport</keyword>
<evidence type="ECO:0000256" key="14">
    <source>
        <dbReference type="ARBA" id="ARBA00082709"/>
    </source>
</evidence>
<dbReference type="GO" id="GO:0015824">
    <property type="term" value="P:proline transport"/>
    <property type="evidence" value="ECO:0007669"/>
    <property type="project" value="UniProtKB-UniRule"/>
</dbReference>
<keyword evidence="5 16" id="KW-0812">Transmembrane</keyword>
<feature type="transmembrane region" description="Helical" evidence="16">
    <location>
        <begin position="403"/>
        <end position="422"/>
    </location>
</feature>
<dbReference type="AlphaFoldDB" id="A0A562QBD8"/>
<dbReference type="InterPro" id="IPR050277">
    <property type="entry name" value="Sodium:Solute_Symporter"/>
</dbReference>
<dbReference type="EMBL" id="VLKY01000008">
    <property type="protein sequence ID" value="TWI53336.1"/>
    <property type="molecule type" value="Genomic_DNA"/>
</dbReference>
<evidence type="ECO:0000256" key="4">
    <source>
        <dbReference type="ARBA" id="ARBA00022475"/>
    </source>
</evidence>
<feature type="transmembrane region" description="Helical" evidence="16">
    <location>
        <begin position="455"/>
        <end position="473"/>
    </location>
</feature>
<feature type="transmembrane region" description="Helical" evidence="16">
    <location>
        <begin position="192"/>
        <end position="212"/>
    </location>
</feature>
<dbReference type="CDD" id="cd11475">
    <property type="entry name" value="SLC5sbd_PutP"/>
    <property type="match status" value="1"/>
</dbReference>
<keyword evidence="7 16" id="KW-1133">Transmembrane helix</keyword>
<evidence type="ECO:0000256" key="13">
    <source>
        <dbReference type="ARBA" id="ARBA00067214"/>
    </source>
</evidence>
<dbReference type="InterPro" id="IPR038377">
    <property type="entry name" value="Na/Glc_symporter_sf"/>
</dbReference>
<dbReference type="Gene3D" id="1.20.1730.10">
    <property type="entry name" value="Sodium/glucose cotransporter"/>
    <property type="match status" value="1"/>
</dbReference>
<dbReference type="GO" id="GO:0005298">
    <property type="term" value="F:proline:sodium symporter activity"/>
    <property type="evidence" value="ECO:0007669"/>
    <property type="project" value="UniProtKB-UniRule"/>
</dbReference>
<keyword evidence="8 16" id="KW-0915">Sodium</keyword>
<keyword evidence="9 16" id="KW-0406">Ion transport</keyword>
<feature type="transmembrane region" description="Helical" evidence="16">
    <location>
        <begin position="277"/>
        <end position="298"/>
    </location>
</feature>
<evidence type="ECO:0000256" key="10">
    <source>
        <dbReference type="ARBA" id="ARBA00023136"/>
    </source>
</evidence>
<feature type="transmembrane region" description="Helical" evidence="16">
    <location>
        <begin position="127"/>
        <end position="152"/>
    </location>
</feature>
<dbReference type="GO" id="GO:0005886">
    <property type="term" value="C:plasma membrane"/>
    <property type="evidence" value="ECO:0007669"/>
    <property type="project" value="UniProtKB-SubCell"/>
</dbReference>
<dbReference type="Pfam" id="PF00474">
    <property type="entry name" value="SSF"/>
    <property type="match status" value="1"/>
</dbReference>
<evidence type="ECO:0000256" key="8">
    <source>
        <dbReference type="ARBA" id="ARBA00023053"/>
    </source>
</evidence>
<feature type="transmembrane region" description="Helical" evidence="16">
    <location>
        <begin position="232"/>
        <end position="256"/>
    </location>
</feature>
<protein>
    <recommendedName>
        <fullName evidence="13 16">Sodium/proline symporter</fullName>
    </recommendedName>
    <alternativeName>
        <fullName evidence="14 16">Proline permease</fullName>
    </alternativeName>
</protein>
<dbReference type="NCBIfam" id="TIGR02121">
    <property type="entry name" value="Na_Pro_sym"/>
    <property type="match status" value="1"/>
</dbReference>
<evidence type="ECO:0000256" key="3">
    <source>
        <dbReference type="ARBA" id="ARBA00022448"/>
    </source>
</evidence>
<evidence type="ECO:0000256" key="6">
    <source>
        <dbReference type="ARBA" id="ARBA00022847"/>
    </source>
</evidence>
<dbReference type="NCBIfam" id="TIGR00813">
    <property type="entry name" value="sss"/>
    <property type="match status" value="1"/>
</dbReference>
<dbReference type="PROSITE" id="PS50283">
    <property type="entry name" value="NA_SOLUT_SYMP_3"/>
    <property type="match status" value="1"/>
</dbReference>
<reference evidence="17 18" key="1">
    <citation type="journal article" date="2015" name="Stand. Genomic Sci.">
        <title>Genomic Encyclopedia of Bacterial and Archaeal Type Strains, Phase III: the genomes of soil and plant-associated and newly described type strains.</title>
        <authorList>
            <person name="Whitman W.B."/>
            <person name="Woyke T."/>
            <person name="Klenk H.P."/>
            <person name="Zhou Y."/>
            <person name="Lilburn T.G."/>
            <person name="Beck B.J."/>
            <person name="De Vos P."/>
            <person name="Vandamme P."/>
            <person name="Eisen J.A."/>
            <person name="Garrity G."/>
            <person name="Hugenholtz P."/>
            <person name="Kyrpides N.C."/>
        </authorList>
    </citation>
    <scope>NUCLEOTIDE SEQUENCE [LARGE SCALE GENOMIC DNA]</scope>
    <source>
        <strain evidence="17 18">CGMCC 1.6858</strain>
    </source>
</reference>
<keyword evidence="3 16" id="KW-0813">Transport</keyword>
<feature type="transmembrane region" description="Helical" evidence="16">
    <location>
        <begin position="164"/>
        <end position="185"/>
    </location>
</feature>
<feature type="transmembrane region" description="Helical" evidence="16">
    <location>
        <begin position="325"/>
        <end position="350"/>
    </location>
</feature>
<dbReference type="RefSeq" id="WP_145142262.1">
    <property type="nucleotide sequence ID" value="NZ_VLKY01000008.1"/>
</dbReference>
<feature type="transmembrane region" description="Helical" evidence="16">
    <location>
        <begin position="6"/>
        <end position="26"/>
    </location>
</feature>
<keyword evidence="16" id="KW-0997">Cell inner membrane</keyword>
<evidence type="ECO:0000256" key="16">
    <source>
        <dbReference type="RuleBase" id="RU366012"/>
    </source>
</evidence>
<comment type="caution">
    <text evidence="17">The sequence shown here is derived from an EMBL/GenBank/DDBJ whole genome shotgun (WGS) entry which is preliminary data.</text>
</comment>